<dbReference type="PATRIC" id="fig|1307761.3.peg.2434"/>
<keyword evidence="4 8" id="KW-0479">Metal-binding</keyword>
<dbReference type="GO" id="GO:0009298">
    <property type="term" value="P:GDP-mannose biosynthetic process"/>
    <property type="evidence" value="ECO:0007669"/>
    <property type="project" value="InterPro"/>
</dbReference>
<reference evidence="10 11" key="1">
    <citation type="journal article" date="2015" name="Stand. Genomic Sci.">
        <title>Complete genome sequence and description of Salinispira pacifica gen. nov., sp. nov., a novel spirochaete isolated form a hypersaline microbial mat.</title>
        <authorList>
            <person name="Ben Hania W."/>
            <person name="Joseph M."/>
            <person name="Schumann P."/>
            <person name="Bunk B."/>
            <person name="Fiebig A."/>
            <person name="Sproer C."/>
            <person name="Klenk H.P."/>
            <person name="Fardeau M.L."/>
            <person name="Spring S."/>
        </authorList>
    </citation>
    <scope>NUCLEOTIDE SEQUENCE [LARGE SCALE GENOMIC DNA]</scope>
    <source>
        <strain evidence="10 11">L21-RPul-D2</strain>
    </source>
</reference>
<evidence type="ECO:0000256" key="2">
    <source>
        <dbReference type="ARBA" id="ARBA00010772"/>
    </source>
</evidence>
<feature type="domain" description="Phosphomannose isomerase type I catalytic" evidence="9">
    <location>
        <begin position="1"/>
        <end position="148"/>
    </location>
</feature>
<dbReference type="Pfam" id="PF20511">
    <property type="entry name" value="PMI_typeI_cat"/>
    <property type="match status" value="1"/>
</dbReference>
<dbReference type="InterPro" id="IPR018050">
    <property type="entry name" value="Pmannose_isomerase-type1_CS"/>
</dbReference>
<dbReference type="InterPro" id="IPR046457">
    <property type="entry name" value="PMI_typeI_cat"/>
</dbReference>
<feature type="binding site" evidence="8">
    <location>
        <position position="96"/>
    </location>
    <ligand>
        <name>Zn(2+)</name>
        <dbReference type="ChEBI" id="CHEBI:29105"/>
    </ligand>
</feature>
<dbReference type="STRING" id="1307761.L21SP2_2442"/>
<dbReference type="OrthoDB" id="9792649at2"/>
<evidence type="ECO:0000256" key="4">
    <source>
        <dbReference type="ARBA" id="ARBA00022723"/>
    </source>
</evidence>
<dbReference type="HOGENOM" id="CLU_026967_1_1_12"/>
<dbReference type="GO" id="GO:0008270">
    <property type="term" value="F:zinc ion binding"/>
    <property type="evidence" value="ECO:0007669"/>
    <property type="project" value="InterPro"/>
</dbReference>
<comment type="catalytic activity">
    <reaction evidence="1">
        <text>D-mannose 6-phosphate = D-fructose 6-phosphate</text>
        <dbReference type="Rhea" id="RHEA:12356"/>
        <dbReference type="ChEBI" id="CHEBI:58735"/>
        <dbReference type="ChEBI" id="CHEBI:61527"/>
        <dbReference type="EC" id="5.3.1.8"/>
    </reaction>
</comment>
<evidence type="ECO:0000313" key="10">
    <source>
        <dbReference type="EMBL" id="AHC15795.1"/>
    </source>
</evidence>
<dbReference type="EMBL" id="CP006939">
    <property type="protein sequence ID" value="AHC15795.1"/>
    <property type="molecule type" value="Genomic_DNA"/>
</dbReference>
<dbReference type="CDD" id="cd07011">
    <property type="entry name" value="cupin_PMI_type_I_N"/>
    <property type="match status" value="1"/>
</dbReference>
<evidence type="ECO:0000256" key="3">
    <source>
        <dbReference type="ARBA" id="ARBA00011956"/>
    </source>
</evidence>
<dbReference type="Gene3D" id="2.60.120.10">
    <property type="entry name" value="Jelly Rolls"/>
    <property type="match status" value="2"/>
</dbReference>
<gene>
    <name evidence="10" type="ORF">L21SP2_2442</name>
</gene>
<comment type="cofactor">
    <cofactor evidence="8">
        <name>Zn(2+)</name>
        <dbReference type="ChEBI" id="CHEBI:29105"/>
    </cofactor>
    <text evidence="8">Binds 1 zinc ion per subunit.</text>
</comment>
<organism evidence="10 11">
    <name type="scientific">Salinispira pacifica</name>
    <dbReference type="NCBI Taxonomy" id="1307761"/>
    <lineage>
        <taxon>Bacteria</taxon>
        <taxon>Pseudomonadati</taxon>
        <taxon>Spirochaetota</taxon>
        <taxon>Spirochaetia</taxon>
        <taxon>Spirochaetales</taxon>
        <taxon>Spirochaetaceae</taxon>
        <taxon>Salinispira</taxon>
    </lineage>
</organism>
<dbReference type="Proteomes" id="UP000018680">
    <property type="component" value="Chromosome"/>
</dbReference>
<dbReference type="PROSITE" id="PS00965">
    <property type="entry name" value="PMI_I_1"/>
    <property type="match status" value="1"/>
</dbReference>
<evidence type="ECO:0000259" key="9">
    <source>
        <dbReference type="Pfam" id="PF20511"/>
    </source>
</evidence>
<dbReference type="InterPro" id="IPR016305">
    <property type="entry name" value="Mannose-6-P_Isomerase"/>
</dbReference>
<keyword evidence="6 10" id="KW-0413">Isomerase</keyword>
<evidence type="ECO:0000313" key="11">
    <source>
        <dbReference type="Proteomes" id="UP000018680"/>
    </source>
</evidence>
<dbReference type="RefSeq" id="WP_024268698.1">
    <property type="nucleotide sequence ID" value="NC_023035.1"/>
</dbReference>
<feature type="binding site" evidence="8">
    <location>
        <position position="270"/>
    </location>
    <ligand>
        <name>Zn(2+)</name>
        <dbReference type="ChEBI" id="CHEBI:29105"/>
    </ligand>
</feature>
<evidence type="ECO:0000256" key="7">
    <source>
        <dbReference type="PIRSR" id="PIRSR001480-1"/>
    </source>
</evidence>
<dbReference type="SUPFAM" id="SSF51182">
    <property type="entry name" value="RmlC-like cupins"/>
    <property type="match status" value="1"/>
</dbReference>
<keyword evidence="5 8" id="KW-0862">Zinc</keyword>
<dbReference type="GO" id="GO:0005975">
    <property type="term" value="P:carbohydrate metabolic process"/>
    <property type="evidence" value="ECO:0007669"/>
    <property type="project" value="InterPro"/>
</dbReference>
<feature type="binding site" evidence="8">
    <location>
        <position position="98"/>
    </location>
    <ligand>
        <name>Zn(2+)</name>
        <dbReference type="ChEBI" id="CHEBI:29105"/>
    </ligand>
</feature>
<evidence type="ECO:0000256" key="6">
    <source>
        <dbReference type="ARBA" id="ARBA00023235"/>
    </source>
</evidence>
<sequence length="423" mass="46788">MYKITPAVMSYDWGSYGEIEKYFGIANPPGKPLAELWFGAHRKAPAMIAENEHFSLRDLLVSHGEDILGKELYKRYAGEFPFLLKILSARKGLSIQAHPSKAQAEAGFAREEELGIDISAPERNYRDDNHKPECIVAVSEFWALSGFRRPEEILSIFQRVEELGGECGLLSRLKTILEYDTSENRLQDFYTGLMNAGQDELEELMESSRRAVEKEGPGELPDGAEERIWYWLQELRTQFPGDPGTLAPLYLNVVKLNPGQGLFMHAGVLHAYLAGTGIELMANSDNVLRGGCTSKHVDVPELISVLDFSPFQPGILTPDSLGWYDSPVPEFRIARVRLDDGAEETELRRGMELGEAPAILLVEQGTLVVRQGDAAFSVRKGEALFIPAERELEGQVTGITLSAETATAVFALATVNALSGDKE</sequence>
<dbReference type="PANTHER" id="PTHR10309">
    <property type="entry name" value="MANNOSE-6-PHOSPHATE ISOMERASE"/>
    <property type="match status" value="1"/>
</dbReference>
<feature type="binding site" evidence="8">
    <location>
        <position position="133"/>
    </location>
    <ligand>
        <name>Zn(2+)</name>
        <dbReference type="ChEBI" id="CHEBI:29105"/>
    </ligand>
</feature>
<feature type="active site" evidence="7">
    <location>
        <position position="289"/>
    </location>
</feature>
<evidence type="ECO:0000256" key="5">
    <source>
        <dbReference type="ARBA" id="ARBA00022833"/>
    </source>
</evidence>
<dbReference type="Gene3D" id="1.10.441.10">
    <property type="entry name" value="Phosphomannose Isomerase, domain 2"/>
    <property type="match status" value="1"/>
</dbReference>
<dbReference type="InterPro" id="IPR014710">
    <property type="entry name" value="RmlC-like_jellyroll"/>
</dbReference>
<dbReference type="EC" id="5.3.1.8" evidence="3"/>
<comment type="similarity">
    <text evidence="2">Belongs to the mannose-6-phosphate isomerase type 1 family.</text>
</comment>
<dbReference type="KEGG" id="slr:L21SP2_2442"/>
<evidence type="ECO:0000256" key="1">
    <source>
        <dbReference type="ARBA" id="ARBA00000757"/>
    </source>
</evidence>
<dbReference type="GO" id="GO:0004476">
    <property type="term" value="F:mannose-6-phosphate isomerase activity"/>
    <property type="evidence" value="ECO:0007669"/>
    <property type="project" value="UniProtKB-EC"/>
</dbReference>
<dbReference type="NCBIfam" id="TIGR00218">
    <property type="entry name" value="manA"/>
    <property type="match status" value="1"/>
</dbReference>
<evidence type="ECO:0000256" key="8">
    <source>
        <dbReference type="PIRSR" id="PIRSR001480-2"/>
    </source>
</evidence>
<dbReference type="GO" id="GO:0005829">
    <property type="term" value="C:cytosol"/>
    <property type="evidence" value="ECO:0007669"/>
    <property type="project" value="TreeGrafter"/>
</dbReference>
<dbReference type="PRINTS" id="PR00714">
    <property type="entry name" value="MAN6PISMRASE"/>
</dbReference>
<dbReference type="AlphaFoldDB" id="V5WJI1"/>
<accession>V5WJI1</accession>
<name>V5WJI1_9SPIO</name>
<dbReference type="PIRSF" id="PIRSF001480">
    <property type="entry name" value="Mannose-6-phosphate_isomerase"/>
    <property type="match status" value="1"/>
</dbReference>
<dbReference type="InterPro" id="IPR011051">
    <property type="entry name" value="RmlC_Cupin_sf"/>
</dbReference>
<protein>
    <recommendedName>
        <fullName evidence="3">mannose-6-phosphate isomerase</fullName>
        <ecNumber evidence="3">5.3.1.8</ecNumber>
    </recommendedName>
</protein>
<proteinExistence type="inferred from homology"/>
<dbReference type="InterPro" id="IPR001250">
    <property type="entry name" value="Man6P_Isoase-1"/>
</dbReference>
<keyword evidence="11" id="KW-1185">Reference proteome</keyword>
<dbReference type="PANTHER" id="PTHR10309:SF0">
    <property type="entry name" value="MANNOSE-6-PHOSPHATE ISOMERASE"/>
    <property type="match status" value="1"/>
</dbReference>
<dbReference type="eggNOG" id="COG1482">
    <property type="taxonomic scope" value="Bacteria"/>
</dbReference>